<dbReference type="InterPro" id="IPR027417">
    <property type="entry name" value="P-loop_NTPase"/>
</dbReference>
<name>A0A0N0XBC1_PSESX</name>
<dbReference type="Gene3D" id="3.40.50.300">
    <property type="entry name" value="P-loop containing nucleotide triphosphate hydrolases"/>
    <property type="match status" value="1"/>
</dbReference>
<protein>
    <submittedName>
        <fullName evidence="4">Zeta toxin family protein</fullName>
    </submittedName>
</protein>
<proteinExistence type="predicted"/>
<evidence type="ECO:0000313" key="5">
    <source>
        <dbReference type="Proteomes" id="UP000037891"/>
    </source>
</evidence>
<gene>
    <name evidence="4" type="ORF">ABJ99_4902</name>
</gene>
<dbReference type="RefSeq" id="WP_122235209.1">
    <property type="nucleotide sequence ID" value="NZ_LGLN01000043.1"/>
</dbReference>
<accession>A0A0N0XBC1</accession>
<reference evidence="4 5" key="2">
    <citation type="submission" date="2015-10" db="EMBL/GenBank/DDBJ databases">
        <title>Comparative genomics and high-throughput reverse genetic screens identify a new phytobacterial MAMP and an Arabidopsis receptor required for immune elicitation.</title>
        <authorList>
            <person name="Mott G.A."/>
            <person name="Thakur S."/>
            <person name="Wang P.W."/>
            <person name="Desveaux D."/>
            <person name="Guttman D.S."/>
        </authorList>
    </citation>
    <scope>NUCLEOTIDE SEQUENCE [LARGE SCALE GENOMIC DNA]</scope>
    <source>
        <strain evidence="4 5">0788_9</strain>
    </source>
</reference>
<evidence type="ECO:0000313" key="4">
    <source>
        <dbReference type="EMBL" id="KPC31086.1"/>
    </source>
</evidence>
<dbReference type="SUPFAM" id="SSF52540">
    <property type="entry name" value="P-loop containing nucleoside triphosphate hydrolases"/>
    <property type="match status" value="1"/>
</dbReference>
<evidence type="ECO:0000256" key="2">
    <source>
        <dbReference type="ARBA" id="ARBA00022840"/>
    </source>
</evidence>
<keyword evidence="1" id="KW-0547">Nucleotide-binding</keyword>
<comment type="caution">
    <text evidence="4">The sequence shown here is derived from an EMBL/GenBank/DDBJ whole genome shotgun (WGS) entry which is preliminary data.</text>
</comment>
<dbReference type="PATRIC" id="fig|81035.3.peg.5274"/>
<dbReference type="Proteomes" id="UP000037891">
    <property type="component" value="Unassembled WGS sequence"/>
</dbReference>
<evidence type="ECO:0000256" key="1">
    <source>
        <dbReference type="ARBA" id="ARBA00022741"/>
    </source>
</evidence>
<feature type="domain" description="Zeta toxin" evidence="3">
    <location>
        <begin position="236"/>
        <end position="421"/>
    </location>
</feature>
<evidence type="ECO:0000259" key="3">
    <source>
        <dbReference type="Pfam" id="PF06414"/>
    </source>
</evidence>
<keyword evidence="2" id="KW-0067">ATP-binding</keyword>
<dbReference type="GO" id="GO:0005524">
    <property type="term" value="F:ATP binding"/>
    <property type="evidence" value="ECO:0007669"/>
    <property type="project" value="UniProtKB-KW"/>
</dbReference>
<dbReference type="EMBL" id="LGLN01000043">
    <property type="protein sequence ID" value="KPC31086.1"/>
    <property type="molecule type" value="Genomic_DNA"/>
</dbReference>
<reference evidence="4 5" key="1">
    <citation type="submission" date="2015-07" db="EMBL/GenBank/DDBJ databases">
        <authorList>
            <person name="Noorani M."/>
        </authorList>
    </citation>
    <scope>NUCLEOTIDE SEQUENCE [LARGE SCALE GENOMIC DNA]</scope>
    <source>
        <strain evidence="4 5">0788_9</strain>
    </source>
</reference>
<organism evidence="4 5">
    <name type="scientific">Pseudomonas syringae pv. cilantro</name>
    <dbReference type="NCBI Taxonomy" id="81035"/>
    <lineage>
        <taxon>Bacteria</taxon>
        <taxon>Pseudomonadati</taxon>
        <taxon>Pseudomonadota</taxon>
        <taxon>Gammaproteobacteria</taxon>
        <taxon>Pseudomonadales</taxon>
        <taxon>Pseudomonadaceae</taxon>
        <taxon>Pseudomonas</taxon>
        <taxon>Pseudomonas syringae</taxon>
    </lineage>
</organism>
<dbReference type="Pfam" id="PF06414">
    <property type="entry name" value="Zeta_toxin"/>
    <property type="match status" value="1"/>
</dbReference>
<dbReference type="AlphaFoldDB" id="A0A0N0XBC1"/>
<sequence length="504" mass="56812">MDDQSRGLSVDLVQHVVDRFLDNYNGNIQLRAIVVAKQEDIYGPELSREKTGVRIDGAYHPKNAIFTIVASNMGDEGAVLRTLRHELLGHYGLNTFNPEEKRALLDRVLETRNEPTLSHIWAEVDKNYHDRSELHRAEEVFAFVAEEERTFLGKAWDRTRAALQQVLKATGLVDDKSLSIHELRVEALAVANGIRSGERYQQTFPKDDQSQFRLEAEEHQLIFEDIAQHALMLSKPVQQPVAIILGGQPGAGKAALSSYATTELGGNSIKIDADELRKYHPHLLKLMRENDRDAADLTHRDAAGWAVKLTNLAIKERRNLVIDGTMRDPDSLAKLCSKLQSAGYRIDARVLAVNDLVSRLSIHHRYELQHEANGFGRWSNRINHDLAFVGLPLTVDRLETGNLVDRMHVTNRSGTNIYENTLMPGDWQQTPVQGRVHVDTERSRAWTQAERSSFELTLGLVKAKMVRRHAGEGYLAELASLRADYARSVEAAPQAQSKSQPRIR</sequence>
<dbReference type="InterPro" id="IPR010488">
    <property type="entry name" value="Zeta_toxin_domain"/>
</dbReference>
<dbReference type="GO" id="GO:0016301">
    <property type="term" value="F:kinase activity"/>
    <property type="evidence" value="ECO:0007669"/>
    <property type="project" value="InterPro"/>
</dbReference>